<dbReference type="Proteomes" id="UP000034135">
    <property type="component" value="Unassembled WGS sequence"/>
</dbReference>
<evidence type="ECO:0000313" key="2">
    <source>
        <dbReference type="EMBL" id="KKS64315.1"/>
    </source>
</evidence>
<feature type="compositionally biased region" description="Basic and acidic residues" evidence="1">
    <location>
        <begin position="1"/>
        <end position="28"/>
    </location>
</feature>
<dbReference type="EMBL" id="LCEB01000029">
    <property type="protein sequence ID" value="KKS64315.1"/>
    <property type="molecule type" value="Genomic_DNA"/>
</dbReference>
<feature type="region of interest" description="Disordered" evidence="1">
    <location>
        <begin position="99"/>
        <end position="121"/>
    </location>
</feature>
<comment type="caution">
    <text evidence="2">The sequence shown here is derived from an EMBL/GenBank/DDBJ whole genome shotgun (WGS) entry which is preliminary data.</text>
</comment>
<organism evidence="2 3">
    <name type="scientific">Candidatus Daviesbacteria bacterium GW2011_GWA1_42_6</name>
    <dbReference type="NCBI Taxonomy" id="1618420"/>
    <lineage>
        <taxon>Bacteria</taxon>
        <taxon>Candidatus Daviesiibacteriota</taxon>
    </lineage>
</organism>
<dbReference type="AlphaFoldDB" id="A0A0G1AT62"/>
<evidence type="ECO:0000313" key="3">
    <source>
        <dbReference type="Proteomes" id="UP000034135"/>
    </source>
</evidence>
<sequence length="121" mass="14006">MAENRELNDAWDNWEKMDDTGYGREGSNKPKATQKVQEAYRKLYSGESPVAEPLPEVQPSLIPMTGAEQREAARKSMEDRLQPNGRYIRPRRIFVRSHPSDFSAGMREINREGLRRARSKQ</sequence>
<feature type="region of interest" description="Disordered" evidence="1">
    <location>
        <begin position="1"/>
        <end position="35"/>
    </location>
</feature>
<name>A0A0G1AT62_9BACT</name>
<reference evidence="2 3" key="1">
    <citation type="journal article" date="2015" name="Nature">
        <title>rRNA introns, odd ribosomes, and small enigmatic genomes across a large radiation of phyla.</title>
        <authorList>
            <person name="Brown C.T."/>
            <person name="Hug L.A."/>
            <person name="Thomas B.C."/>
            <person name="Sharon I."/>
            <person name="Castelle C.J."/>
            <person name="Singh A."/>
            <person name="Wilkins M.J."/>
            <person name="Williams K.H."/>
            <person name="Banfield J.F."/>
        </authorList>
    </citation>
    <scope>NUCLEOTIDE SEQUENCE [LARGE SCALE GENOMIC DNA]</scope>
</reference>
<gene>
    <name evidence="2" type="ORF">UV33_C0029G0002</name>
</gene>
<proteinExistence type="predicted"/>
<protein>
    <submittedName>
        <fullName evidence="2">Uncharacterized protein</fullName>
    </submittedName>
</protein>
<evidence type="ECO:0000256" key="1">
    <source>
        <dbReference type="SAM" id="MobiDB-lite"/>
    </source>
</evidence>
<accession>A0A0G1AT62</accession>